<evidence type="ECO:0000256" key="5">
    <source>
        <dbReference type="ARBA" id="ARBA00023331"/>
    </source>
</evidence>
<keyword evidence="3" id="KW-1052">Target cell membrane</keyword>
<evidence type="ECO:0000313" key="7">
    <source>
        <dbReference type="Proteomes" id="UP000887568"/>
    </source>
</evidence>
<evidence type="ECO:0000256" key="2">
    <source>
        <dbReference type="ARBA" id="ARBA00004532"/>
    </source>
</evidence>
<keyword evidence="4" id="KW-1053">Target membrane</keyword>
<keyword evidence="4" id="KW-0472">Membrane</keyword>
<dbReference type="GO" id="GO:0044218">
    <property type="term" value="C:other organism cell membrane"/>
    <property type="evidence" value="ECO:0007669"/>
    <property type="project" value="UniProtKB-KW"/>
</dbReference>
<comment type="subcellular location">
    <subcellularLocation>
        <location evidence="2">Nematocyst</location>
    </subcellularLocation>
    <subcellularLocation>
        <location evidence="1">Target cell membrane</location>
    </subcellularLocation>
</comment>
<name>A0A914AMT3_PATMI</name>
<dbReference type="EnsemblMetazoa" id="XM_038208980.1">
    <property type="protein sequence ID" value="XP_038064908.1"/>
    <property type="gene ID" value="LOC119735281"/>
</dbReference>
<evidence type="ECO:0000313" key="6">
    <source>
        <dbReference type="EnsemblMetazoa" id="XP_038064908.1"/>
    </source>
</evidence>
<dbReference type="GeneID" id="119735281"/>
<organism evidence="6 7">
    <name type="scientific">Patiria miniata</name>
    <name type="common">Bat star</name>
    <name type="synonym">Asterina miniata</name>
    <dbReference type="NCBI Taxonomy" id="46514"/>
    <lineage>
        <taxon>Eukaryota</taxon>
        <taxon>Metazoa</taxon>
        <taxon>Echinodermata</taxon>
        <taxon>Eleutherozoa</taxon>
        <taxon>Asterozoa</taxon>
        <taxon>Asteroidea</taxon>
        <taxon>Valvatacea</taxon>
        <taxon>Valvatida</taxon>
        <taxon>Asterinidae</taxon>
        <taxon>Patiria</taxon>
    </lineage>
</organism>
<dbReference type="OrthoDB" id="2304600at2759"/>
<keyword evidence="7" id="KW-1185">Reference proteome</keyword>
<evidence type="ECO:0000256" key="1">
    <source>
        <dbReference type="ARBA" id="ARBA00004175"/>
    </source>
</evidence>
<dbReference type="Proteomes" id="UP000887568">
    <property type="component" value="Unplaced"/>
</dbReference>
<dbReference type="Gene3D" id="2.60.270.20">
    <property type="entry name" value="Cytolysin/lectin"/>
    <property type="match status" value="1"/>
</dbReference>
<dbReference type="GO" id="GO:0042151">
    <property type="term" value="C:nematocyst"/>
    <property type="evidence" value="ECO:0007669"/>
    <property type="project" value="UniProtKB-SubCell"/>
</dbReference>
<dbReference type="PANTHER" id="PTHR40388">
    <property type="entry name" value="BRYOPORIN"/>
    <property type="match status" value="1"/>
</dbReference>
<sequence>MVTSTLGKYHFSEDEQRMDGGVRAGVSLLTTSAEQMLANAYTVRACAVKVVNRTQWKLKSAAIFIKGGHSVTAQHDVYPGTAEAFVAEKTEGTATSTYGTVSFQVEGLARPQYINIMWSVPFRRFINSNWLGVEVSQQYGKEDFNRMYYKPNSQMHSATREFRGQLHPLTVQTNELIITGTMGDGAKCEVCIDVSEAQAVAIDEG</sequence>
<dbReference type="SUPFAM" id="SSF63724">
    <property type="entry name" value="Cytolysin/lectin"/>
    <property type="match status" value="1"/>
</dbReference>
<dbReference type="InterPro" id="IPR015926">
    <property type="entry name" value="Cytolysin/lectin"/>
</dbReference>
<evidence type="ECO:0000256" key="4">
    <source>
        <dbReference type="ARBA" id="ARBA00023298"/>
    </source>
</evidence>
<accession>A0A914AMT3</accession>
<reference evidence="6" key="1">
    <citation type="submission" date="2022-11" db="UniProtKB">
        <authorList>
            <consortium name="EnsemblMetazoa"/>
        </authorList>
    </citation>
    <scope>IDENTIFICATION</scope>
</reference>
<keyword evidence="5" id="KW-0166">Nematocyst</keyword>
<dbReference type="RefSeq" id="XP_038064908.1">
    <property type="nucleotide sequence ID" value="XM_038208980.1"/>
</dbReference>
<proteinExistence type="predicted"/>
<dbReference type="OMA" id="VENWTKY"/>
<dbReference type="InterPro" id="IPR050677">
    <property type="entry name" value="Actinoporin_PFT"/>
</dbReference>
<dbReference type="PANTHER" id="PTHR40388:SF1">
    <property type="entry name" value="BRYOPORIN"/>
    <property type="match status" value="1"/>
</dbReference>
<evidence type="ECO:0000256" key="3">
    <source>
        <dbReference type="ARBA" id="ARBA00022537"/>
    </source>
</evidence>
<protein>
    <submittedName>
        <fullName evidence="6">Uncharacterized protein</fullName>
    </submittedName>
</protein>
<dbReference type="AlphaFoldDB" id="A0A914AMT3"/>